<evidence type="ECO:0000256" key="1">
    <source>
        <dbReference type="ARBA" id="ARBA00004651"/>
    </source>
</evidence>
<evidence type="ECO:0000313" key="7">
    <source>
        <dbReference type="EMBL" id="EYF06683.1"/>
    </source>
</evidence>
<evidence type="ECO:0000256" key="3">
    <source>
        <dbReference type="ARBA" id="ARBA00022692"/>
    </source>
</evidence>
<keyword evidence="2" id="KW-1003">Cell membrane</keyword>
<comment type="subcellular location">
    <subcellularLocation>
        <location evidence="1">Cell membrane</location>
        <topology evidence="1">Multi-pass membrane protein</topology>
    </subcellularLocation>
</comment>
<dbReference type="Proteomes" id="UP000019678">
    <property type="component" value="Unassembled WGS sequence"/>
</dbReference>
<feature type="transmembrane region" description="Helical" evidence="6">
    <location>
        <begin position="46"/>
        <end position="66"/>
    </location>
</feature>
<keyword evidence="4 6" id="KW-1133">Transmembrane helix</keyword>
<evidence type="ECO:0000256" key="4">
    <source>
        <dbReference type="ARBA" id="ARBA00022989"/>
    </source>
</evidence>
<organism evidence="7 8">
    <name type="scientific">Chondromyces apiculatus DSM 436</name>
    <dbReference type="NCBI Taxonomy" id="1192034"/>
    <lineage>
        <taxon>Bacteria</taxon>
        <taxon>Pseudomonadati</taxon>
        <taxon>Myxococcota</taxon>
        <taxon>Polyangia</taxon>
        <taxon>Polyangiales</taxon>
        <taxon>Polyangiaceae</taxon>
        <taxon>Chondromyces</taxon>
    </lineage>
</organism>
<dbReference type="PANTHER" id="PTHR23291">
    <property type="entry name" value="BAX INHIBITOR-RELATED"/>
    <property type="match status" value="1"/>
</dbReference>
<protein>
    <submittedName>
        <fullName evidence="7">Integral membrane protein</fullName>
    </submittedName>
</protein>
<dbReference type="AlphaFoldDB" id="A0A017TBM3"/>
<evidence type="ECO:0000256" key="5">
    <source>
        <dbReference type="ARBA" id="ARBA00023136"/>
    </source>
</evidence>
<accession>A0A017TBM3</accession>
<evidence type="ECO:0000256" key="6">
    <source>
        <dbReference type="RuleBase" id="RU004379"/>
    </source>
</evidence>
<gene>
    <name evidence="7" type="ORF">CAP_1813</name>
</gene>
<dbReference type="GO" id="GO:0005886">
    <property type="term" value="C:plasma membrane"/>
    <property type="evidence" value="ECO:0007669"/>
    <property type="project" value="UniProtKB-SubCell"/>
</dbReference>
<keyword evidence="8" id="KW-1185">Reference proteome</keyword>
<keyword evidence="3 6" id="KW-0812">Transmembrane</keyword>
<evidence type="ECO:0000313" key="8">
    <source>
        <dbReference type="Proteomes" id="UP000019678"/>
    </source>
</evidence>
<dbReference type="EMBL" id="ASRX01000015">
    <property type="protein sequence ID" value="EYF06683.1"/>
    <property type="molecule type" value="Genomic_DNA"/>
</dbReference>
<dbReference type="STRING" id="1192034.CAP_1813"/>
<dbReference type="PANTHER" id="PTHR23291:SF115">
    <property type="entry name" value="MODULATOR OF FTSH PROTEASE YCCA"/>
    <property type="match status" value="1"/>
</dbReference>
<dbReference type="eggNOG" id="COG0670">
    <property type="taxonomic scope" value="Bacteria"/>
</dbReference>
<comment type="similarity">
    <text evidence="6">Belongs to the BI1 family.</text>
</comment>
<keyword evidence="5 6" id="KW-0472">Membrane</keyword>
<feature type="transmembrane region" description="Helical" evidence="6">
    <location>
        <begin position="164"/>
        <end position="182"/>
    </location>
</feature>
<dbReference type="InterPro" id="IPR006214">
    <property type="entry name" value="Bax_inhibitor_1-related"/>
</dbReference>
<dbReference type="Pfam" id="PF01027">
    <property type="entry name" value="Bax1-I"/>
    <property type="match status" value="1"/>
</dbReference>
<feature type="transmembrane region" description="Helical" evidence="6">
    <location>
        <begin position="113"/>
        <end position="130"/>
    </location>
</feature>
<proteinExistence type="inferred from homology"/>
<feature type="transmembrane region" description="Helical" evidence="6">
    <location>
        <begin position="203"/>
        <end position="220"/>
    </location>
</feature>
<evidence type="ECO:0000256" key="2">
    <source>
        <dbReference type="ARBA" id="ARBA00022475"/>
    </source>
</evidence>
<dbReference type="CDD" id="cd10432">
    <property type="entry name" value="BI-1-like_bacterial"/>
    <property type="match status" value="1"/>
</dbReference>
<comment type="caution">
    <text evidence="7">The sequence shown here is derived from an EMBL/GenBank/DDBJ whole genome shotgun (WGS) entry which is preliminary data.</text>
</comment>
<feature type="transmembrane region" description="Helical" evidence="6">
    <location>
        <begin position="73"/>
        <end position="93"/>
    </location>
</feature>
<name>A0A017TBM3_9BACT</name>
<reference evidence="7 8" key="1">
    <citation type="submission" date="2013-05" db="EMBL/GenBank/DDBJ databases">
        <title>Genome assembly of Chondromyces apiculatus DSM 436.</title>
        <authorList>
            <person name="Sharma G."/>
            <person name="Khatri I."/>
            <person name="Kaur C."/>
            <person name="Mayilraj S."/>
            <person name="Subramanian S."/>
        </authorList>
    </citation>
    <scope>NUCLEOTIDE SEQUENCE [LARGE SCALE GENOMIC DNA]</scope>
    <source>
        <strain evidence="7 8">DSM 436</strain>
    </source>
</reference>
<feature type="transmembrane region" description="Helical" evidence="6">
    <location>
        <begin position="137"/>
        <end position="158"/>
    </location>
</feature>
<sequence length="223" mass="23204">MLFTASVVFSAAGAMIALYAGTSVSRVAVGEGSYKTTVPPLVALVAQHPFITLALSLGAVFGASFVRHIKGVNVVALFGMATVLGILFAPALFVAQLSAGMGGTFSASPIRDAFILSVVGFGGLTTYALFTRKDFSYLGGALTMGIFVVLGASILNIFLGSSAFGLAISSVGVLLFGAYVLYDTSRLLHSDDEQDAVGGAIRLYLDFINIFLALLRILSARRD</sequence>